<gene>
    <name evidence="3" type="ORF">P691DRAFT_719056</name>
</gene>
<keyword evidence="4" id="KW-1185">Reference proteome</keyword>
<accession>A0A9P6C6I4</accession>
<dbReference type="CDD" id="cd02440">
    <property type="entry name" value="AdoMet_MTases"/>
    <property type="match status" value="1"/>
</dbReference>
<dbReference type="Pfam" id="PF13649">
    <property type="entry name" value="Methyltransf_25"/>
    <property type="match status" value="1"/>
</dbReference>
<keyword evidence="1" id="KW-0808">Transferase</keyword>
<dbReference type="OrthoDB" id="3647at2759"/>
<keyword evidence="3" id="KW-0489">Methyltransferase</keyword>
<reference evidence="3" key="1">
    <citation type="submission" date="2020-11" db="EMBL/GenBank/DDBJ databases">
        <authorList>
            <consortium name="DOE Joint Genome Institute"/>
            <person name="Ahrendt S."/>
            <person name="Riley R."/>
            <person name="Andreopoulos W."/>
            <person name="Labutti K."/>
            <person name="Pangilinan J."/>
            <person name="Ruiz-Duenas F.J."/>
            <person name="Barrasa J.M."/>
            <person name="Sanchez-Garcia M."/>
            <person name="Camarero S."/>
            <person name="Miyauchi S."/>
            <person name="Serrano A."/>
            <person name="Linde D."/>
            <person name="Babiker R."/>
            <person name="Drula E."/>
            <person name="Ayuso-Fernandez I."/>
            <person name="Pacheco R."/>
            <person name="Padilla G."/>
            <person name="Ferreira P."/>
            <person name="Barriuso J."/>
            <person name="Kellner H."/>
            <person name="Castanera R."/>
            <person name="Alfaro M."/>
            <person name="Ramirez L."/>
            <person name="Pisabarro A.G."/>
            <person name="Kuo A."/>
            <person name="Tritt A."/>
            <person name="Lipzen A."/>
            <person name="He G."/>
            <person name="Yan M."/>
            <person name="Ng V."/>
            <person name="Cullen D."/>
            <person name="Martin F."/>
            <person name="Rosso M.-N."/>
            <person name="Henrissat B."/>
            <person name="Hibbett D."/>
            <person name="Martinez A.T."/>
            <person name="Grigoriev I.V."/>
        </authorList>
    </citation>
    <scope>NUCLEOTIDE SEQUENCE</scope>
    <source>
        <strain evidence="3">MF-IS2</strain>
    </source>
</reference>
<name>A0A9P6C6I4_9AGAR</name>
<dbReference type="GO" id="GO:0008168">
    <property type="term" value="F:methyltransferase activity"/>
    <property type="evidence" value="ECO:0007669"/>
    <property type="project" value="UniProtKB-KW"/>
</dbReference>
<organism evidence="3 4">
    <name type="scientific">Macrolepiota fuliginosa MF-IS2</name>
    <dbReference type="NCBI Taxonomy" id="1400762"/>
    <lineage>
        <taxon>Eukaryota</taxon>
        <taxon>Fungi</taxon>
        <taxon>Dikarya</taxon>
        <taxon>Basidiomycota</taxon>
        <taxon>Agaricomycotina</taxon>
        <taxon>Agaricomycetes</taxon>
        <taxon>Agaricomycetidae</taxon>
        <taxon>Agaricales</taxon>
        <taxon>Agaricineae</taxon>
        <taxon>Agaricaceae</taxon>
        <taxon>Macrolepiota</taxon>
    </lineage>
</organism>
<dbReference type="SUPFAM" id="SSF53335">
    <property type="entry name" value="S-adenosyl-L-methionine-dependent methyltransferases"/>
    <property type="match status" value="1"/>
</dbReference>
<dbReference type="EMBL" id="MU151059">
    <property type="protein sequence ID" value="KAF9453667.1"/>
    <property type="molecule type" value="Genomic_DNA"/>
</dbReference>
<comment type="caution">
    <text evidence="3">The sequence shown here is derived from an EMBL/GenBank/DDBJ whole genome shotgun (WGS) entry which is preliminary data.</text>
</comment>
<evidence type="ECO:0000313" key="4">
    <source>
        <dbReference type="Proteomes" id="UP000807342"/>
    </source>
</evidence>
<dbReference type="InterPro" id="IPR029063">
    <property type="entry name" value="SAM-dependent_MTases_sf"/>
</dbReference>
<dbReference type="AlphaFoldDB" id="A0A9P6C6I4"/>
<dbReference type="Gene3D" id="3.40.50.150">
    <property type="entry name" value="Vaccinia Virus protein VP39"/>
    <property type="match status" value="1"/>
</dbReference>
<proteinExistence type="predicted"/>
<dbReference type="Proteomes" id="UP000807342">
    <property type="component" value="Unassembled WGS sequence"/>
</dbReference>
<dbReference type="PANTHER" id="PTHR43861">
    <property type="entry name" value="TRANS-ACONITATE 2-METHYLTRANSFERASE-RELATED"/>
    <property type="match status" value="1"/>
</dbReference>
<evidence type="ECO:0000313" key="3">
    <source>
        <dbReference type="EMBL" id="KAF9453667.1"/>
    </source>
</evidence>
<feature type="domain" description="Methyltransferase" evidence="2">
    <location>
        <begin position="62"/>
        <end position="155"/>
    </location>
</feature>
<dbReference type="InterPro" id="IPR041698">
    <property type="entry name" value="Methyltransf_25"/>
</dbReference>
<evidence type="ECO:0000256" key="1">
    <source>
        <dbReference type="ARBA" id="ARBA00022679"/>
    </source>
</evidence>
<protein>
    <submittedName>
        <fullName evidence="3">Hexaprenyldihydroxybenzoate methyltransferase</fullName>
    </submittedName>
</protein>
<evidence type="ECO:0000259" key="2">
    <source>
        <dbReference type="Pfam" id="PF13649"/>
    </source>
</evidence>
<sequence>MATNHHDHDHHDQQRSVLQANKEYFNQPHNTYEDKPEFKERATRVAKSILKSYATNKETTVVLDFACGNGNVSKDLAPHVKSVLGVDVSQRMVDLYNEQLKDIDNASAVCMELKAKEGELSDARFDMIFCASAYHHFVSIEDVTRTLTFFLKPGGALMVVDIVHSEEVYASMAERGHIVPHKHGLSREQIHEAFAAAGLSMKLFESIPPSVEHPSKDLFLAVGERPSV</sequence>
<dbReference type="GO" id="GO:0032259">
    <property type="term" value="P:methylation"/>
    <property type="evidence" value="ECO:0007669"/>
    <property type="project" value="UniProtKB-KW"/>
</dbReference>